<dbReference type="InterPro" id="IPR029058">
    <property type="entry name" value="AB_hydrolase_fold"/>
</dbReference>
<dbReference type="GO" id="GO:0005615">
    <property type="term" value="C:extracellular space"/>
    <property type="evidence" value="ECO:0007669"/>
    <property type="project" value="TreeGrafter"/>
</dbReference>
<protein>
    <recommendedName>
        <fullName evidence="5">Lipase domain-containing protein</fullName>
    </recommendedName>
</protein>
<feature type="non-terminal residue" evidence="6">
    <location>
        <position position="1"/>
    </location>
</feature>
<feature type="non-terminal residue" evidence="6">
    <location>
        <position position="321"/>
    </location>
</feature>
<keyword evidence="3" id="KW-0964">Secreted</keyword>
<dbReference type="PANTHER" id="PTHR11610:SF185">
    <property type="entry name" value="LD47264P"/>
    <property type="match status" value="1"/>
</dbReference>
<organism evidence="6 7">
    <name type="scientific">Artemia franciscana</name>
    <name type="common">Brine shrimp</name>
    <name type="synonym">Artemia sanfranciscana</name>
    <dbReference type="NCBI Taxonomy" id="6661"/>
    <lineage>
        <taxon>Eukaryota</taxon>
        <taxon>Metazoa</taxon>
        <taxon>Ecdysozoa</taxon>
        <taxon>Arthropoda</taxon>
        <taxon>Crustacea</taxon>
        <taxon>Branchiopoda</taxon>
        <taxon>Anostraca</taxon>
        <taxon>Artemiidae</taxon>
        <taxon>Artemia</taxon>
    </lineage>
</organism>
<gene>
    <name evidence="6" type="ORF">QYM36_001599</name>
</gene>
<evidence type="ECO:0000259" key="5">
    <source>
        <dbReference type="Pfam" id="PF00151"/>
    </source>
</evidence>
<reference evidence="6" key="1">
    <citation type="submission" date="2023-07" db="EMBL/GenBank/DDBJ databases">
        <title>Chromosome-level genome assembly of Artemia franciscana.</title>
        <authorList>
            <person name="Jo E."/>
        </authorList>
    </citation>
    <scope>NUCLEOTIDE SEQUENCE</scope>
    <source>
        <tissue evidence="6">Whole body</tissue>
    </source>
</reference>
<comment type="subcellular location">
    <subcellularLocation>
        <location evidence="1">Secreted</location>
    </subcellularLocation>
</comment>
<dbReference type="SUPFAM" id="SSF49723">
    <property type="entry name" value="Lipase/lipooxygenase domain (PLAT/LH2 domain)"/>
    <property type="match status" value="1"/>
</dbReference>
<name>A0AA88LFW5_ARTSF</name>
<dbReference type="GO" id="GO:0016298">
    <property type="term" value="F:lipase activity"/>
    <property type="evidence" value="ECO:0007669"/>
    <property type="project" value="InterPro"/>
</dbReference>
<comment type="caution">
    <text evidence="6">The sequence shown here is derived from an EMBL/GenBank/DDBJ whole genome shotgun (WGS) entry which is preliminary data.</text>
</comment>
<dbReference type="Pfam" id="PF00151">
    <property type="entry name" value="Lipase"/>
    <property type="match status" value="1"/>
</dbReference>
<evidence type="ECO:0000256" key="1">
    <source>
        <dbReference type="ARBA" id="ARBA00004613"/>
    </source>
</evidence>
<dbReference type="Gene3D" id="3.40.50.1820">
    <property type="entry name" value="alpha/beta hydrolase"/>
    <property type="match status" value="1"/>
</dbReference>
<evidence type="ECO:0000256" key="4">
    <source>
        <dbReference type="RuleBase" id="RU004262"/>
    </source>
</evidence>
<comment type="similarity">
    <text evidence="2 4">Belongs to the AB hydrolase superfamily. Lipase family.</text>
</comment>
<evidence type="ECO:0000256" key="2">
    <source>
        <dbReference type="ARBA" id="ARBA00010701"/>
    </source>
</evidence>
<dbReference type="InterPro" id="IPR036392">
    <property type="entry name" value="PLAT/LH2_dom_sf"/>
</dbReference>
<dbReference type="Proteomes" id="UP001187531">
    <property type="component" value="Unassembled WGS sequence"/>
</dbReference>
<dbReference type="InterPro" id="IPR000734">
    <property type="entry name" value="TAG_lipase"/>
</dbReference>
<evidence type="ECO:0000313" key="6">
    <source>
        <dbReference type="EMBL" id="KAK2725204.1"/>
    </source>
</evidence>
<dbReference type="InterPro" id="IPR013818">
    <property type="entry name" value="Lipase"/>
</dbReference>
<sequence length="321" mass="35787">EKYGPSTREFHFIGHSLGAHLGGYAGSTLKRFGFTLGRVTGLDPAEPFFEGTETIVRLDPSDADFVDVIHTDGKPILAGGLGLIQPSGHVDFYPNGGMKQPGCGGDITESIDMEDGSIVYGIRRYIGCNHIKANEFFTESIKRDHCPFLAVECPSWEDFQSGKCSCGSGAIRCHVMGMHSRQDYVRKFPVGTQQPVPRSISAYLLTGSEKPFCRYHYRITLFISDTDESISHGADYGFLYLALGDALRTSQPIKLNKKKIKFEPGASYSFMTDLPQPSKITVAILEWRHWRNLFNPFTWRILSQPGLFVNRIDIESLETGE</sequence>
<dbReference type="PRINTS" id="PR00821">
    <property type="entry name" value="TAGLIPASE"/>
</dbReference>
<accession>A0AA88LFW5</accession>
<dbReference type="EMBL" id="JAVRJZ010000003">
    <property type="protein sequence ID" value="KAK2725204.1"/>
    <property type="molecule type" value="Genomic_DNA"/>
</dbReference>
<evidence type="ECO:0000313" key="7">
    <source>
        <dbReference type="Proteomes" id="UP001187531"/>
    </source>
</evidence>
<dbReference type="GO" id="GO:0016042">
    <property type="term" value="P:lipid catabolic process"/>
    <property type="evidence" value="ECO:0007669"/>
    <property type="project" value="TreeGrafter"/>
</dbReference>
<evidence type="ECO:0000256" key="3">
    <source>
        <dbReference type="ARBA" id="ARBA00022525"/>
    </source>
</evidence>
<proteinExistence type="inferred from homology"/>
<dbReference type="PANTHER" id="PTHR11610">
    <property type="entry name" value="LIPASE"/>
    <property type="match status" value="1"/>
</dbReference>
<dbReference type="SUPFAM" id="SSF53474">
    <property type="entry name" value="alpha/beta-Hydrolases"/>
    <property type="match status" value="1"/>
</dbReference>
<feature type="domain" description="Lipase" evidence="5">
    <location>
        <begin position="5"/>
        <end position="212"/>
    </location>
</feature>
<dbReference type="AlphaFoldDB" id="A0AA88LFW5"/>
<keyword evidence="7" id="KW-1185">Reference proteome</keyword>